<evidence type="ECO:0000256" key="1">
    <source>
        <dbReference type="ARBA" id="ARBA00022857"/>
    </source>
</evidence>
<comment type="caution">
    <text evidence="4">The sequence shown here is derived from an EMBL/GenBank/DDBJ whole genome shotgun (WGS) entry which is preliminary data.</text>
</comment>
<evidence type="ECO:0000259" key="3">
    <source>
        <dbReference type="Pfam" id="PF05368"/>
    </source>
</evidence>
<evidence type="ECO:0000256" key="2">
    <source>
        <dbReference type="ARBA" id="ARBA00023002"/>
    </source>
</evidence>
<organism evidence="4 5">
    <name type="scientific">Recurvomyces mirabilis</name>
    <dbReference type="NCBI Taxonomy" id="574656"/>
    <lineage>
        <taxon>Eukaryota</taxon>
        <taxon>Fungi</taxon>
        <taxon>Dikarya</taxon>
        <taxon>Ascomycota</taxon>
        <taxon>Pezizomycotina</taxon>
        <taxon>Dothideomycetes</taxon>
        <taxon>Dothideomycetidae</taxon>
        <taxon>Mycosphaerellales</taxon>
        <taxon>Teratosphaeriaceae</taxon>
        <taxon>Recurvomyces</taxon>
    </lineage>
</organism>
<dbReference type="PANTHER" id="PTHR43349:SF93">
    <property type="entry name" value="ISOFLAVONE REDUCTASE HOMOLOG P3-RELATED"/>
    <property type="match status" value="1"/>
</dbReference>
<dbReference type="CDD" id="cd05259">
    <property type="entry name" value="PCBER_SDR_a"/>
    <property type="match status" value="1"/>
</dbReference>
<dbReference type="Gene3D" id="3.40.50.720">
    <property type="entry name" value="NAD(P)-binding Rossmann-like Domain"/>
    <property type="match status" value="1"/>
</dbReference>
<dbReference type="PANTHER" id="PTHR43349">
    <property type="entry name" value="PINORESINOL REDUCTASE-RELATED"/>
    <property type="match status" value="1"/>
</dbReference>
<dbReference type="AlphaFoldDB" id="A0AAE1C5M3"/>
<sequence length="360" mass="39481">MTSTSLVNHQRPSLTQETDISTMAPINVGLIGGTGETGGAIAEGLFAAGGFNVVALTRPSSLSKPKAQALKELGAELRPIDLHGSHEDLVKALNGIEILISAIDARSQLDQLPLVAAAKEVGVKRFLPCAFITAMPAGGLHLLRDQKEVVYNAIRVAKLPFTIVDVGWWYQLAHRELPSGKIDYAIMLKGQNLPGDGNVPNAVTDLYDIGKYVAKIIVDDRTLNKSVLVYNEVLSPNQIVEMMEKLSGETIPRNYDSLETYQSRIATNTPIFAADPENNFLAGLMVIESQYHISWGIRGDNTPENAKYLGYLTSKDLYPDLKFKGFEQYLTEVIEGKARVLGYEQMRELIKGLQEQHGSK</sequence>
<keyword evidence="1" id="KW-0521">NADP</keyword>
<dbReference type="GO" id="GO:0016491">
    <property type="term" value="F:oxidoreductase activity"/>
    <property type="evidence" value="ECO:0007669"/>
    <property type="project" value="UniProtKB-KW"/>
</dbReference>
<name>A0AAE1C5M3_9PEZI</name>
<feature type="domain" description="NmrA-like" evidence="3">
    <location>
        <begin position="30"/>
        <end position="265"/>
    </location>
</feature>
<dbReference type="Pfam" id="PF05368">
    <property type="entry name" value="NmrA"/>
    <property type="match status" value="1"/>
</dbReference>
<evidence type="ECO:0000313" key="4">
    <source>
        <dbReference type="EMBL" id="KAK3678988.1"/>
    </source>
</evidence>
<keyword evidence="5" id="KW-1185">Reference proteome</keyword>
<gene>
    <name evidence="4" type="ORF">LTR78_001441</name>
</gene>
<dbReference type="InterPro" id="IPR008030">
    <property type="entry name" value="NmrA-like"/>
</dbReference>
<protein>
    <recommendedName>
        <fullName evidence="3">NmrA-like domain-containing protein</fullName>
    </recommendedName>
</protein>
<dbReference type="Gene3D" id="3.90.25.10">
    <property type="entry name" value="UDP-galactose 4-epimerase, domain 1"/>
    <property type="match status" value="1"/>
</dbReference>
<evidence type="ECO:0000313" key="5">
    <source>
        <dbReference type="Proteomes" id="UP001274830"/>
    </source>
</evidence>
<dbReference type="EMBL" id="JAUTXT010000003">
    <property type="protein sequence ID" value="KAK3678988.1"/>
    <property type="molecule type" value="Genomic_DNA"/>
</dbReference>
<reference evidence="4" key="1">
    <citation type="submission" date="2023-07" db="EMBL/GenBank/DDBJ databases">
        <title>Black Yeasts Isolated from many extreme environments.</title>
        <authorList>
            <person name="Coleine C."/>
            <person name="Stajich J.E."/>
            <person name="Selbmann L."/>
        </authorList>
    </citation>
    <scope>NUCLEOTIDE SEQUENCE</scope>
    <source>
        <strain evidence="4">CCFEE 5485</strain>
    </source>
</reference>
<dbReference type="InterPro" id="IPR045312">
    <property type="entry name" value="PCBER-like"/>
</dbReference>
<keyword evidence="2" id="KW-0560">Oxidoreductase</keyword>
<dbReference type="InterPro" id="IPR050608">
    <property type="entry name" value="NmrA-type/Isoflavone_red_sf"/>
</dbReference>
<dbReference type="SUPFAM" id="SSF51735">
    <property type="entry name" value="NAD(P)-binding Rossmann-fold domains"/>
    <property type="match status" value="1"/>
</dbReference>
<accession>A0AAE1C5M3</accession>
<proteinExistence type="predicted"/>
<dbReference type="Proteomes" id="UP001274830">
    <property type="component" value="Unassembled WGS sequence"/>
</dbReference>
<dbReference type="InterPro" id="IPR036291">
    <property type="entry name" value="NAD(P)-bd_dom_sf"/>
</dbReference>